<dbReference type="HOGENOM" id="CLU_092523_1_0_1"/>
<evidence type="ECO:0000313" key="2">
    <source>
        <dbReference type="Proteomes" id="UP000053647"/>
    </source>
</evidence>
<reference evidence="1 2" key="1">
    <citation type="submission" date="2014-06" db="EMBL/GenBank/DDBJ databases">
        <authorList>
            <consortium name="DOE Joint Genome Institute"/>
            <person name="Kuo A."/>
            <person name="Kohler A."/>
            <person name="Nagy L.G."/>
            <person name="Floudas D."/>
            <person name="Copeland A."/>
            <person name="Barry K.W."/>
            <person name="Cichocki N."/>
            <person name="Veneault-Fourrey C."/>
            <person name="LaButti K."/>
            <person name="Lindquist E.A."/>
            <person name="Lipzen A."/>
            <person name="Lundell T."/>
            <person name="Morin E."/>
            <person name="Murat C."/>
            <person name="Sun H."/>
            <person name="Tunlid A."/>
            <person name="Henrissat B."/>
            <person name="Grigoriev I.V."/>
            <person name="Hibbett D.S."/>
            <person name="Martin F."/>
            <person name="Nordberg H.P."/>
            <person name="Cantor M.N."/>
            <person name="Hua S.X."/>
        </authorList>
    </citation>
    <scope>NUCLEOTIDE SEQUENCE [LARGE SCALE GENOMIC DNA]</scope>
    <source>
        <strain evidence="1 2">ATCC 200175</strain>
    </source>
</reference>
<feature type="non-terminal residue" evidence="1">
    <location>
        <position position="1"/>
    </location>
</feature>
<sequence length="129" mass="14444">LKPLPTKPPDFVPGVRFTAERAEALDLDPANWLWPEELKLIQWLVRDHKTAFAWDASERGSFDKHFFPPVKFATVQRNIPIPPAIHQQVIAIIKEKIAAGVYEPSSAAYCSASSKRMESPFGLSTTCNP</sequence>
<organism evidence="1 2">
    <name type="scientific">Paxillus involutus ATCC 200175</name>
    <dbReference type="NCBI Taxonomy" id="664439"/>
    <lineage>
        <taxon>Eukaryota</taxon>
        <taxon>Fungi</taxon>
        <taxon>Dikarya</taxon>
        <taxon>Basidiomycota</taxon>
        <taxon>Agaricomycotina</taxon>
        <taxon>Agaricomycetes</taxon>
        <taxon>Agaricomycetidae</taxon>
        <taxon>Boletales</taxon>
        <taxon>Paxilineae</taxon>
        <taxon>Paxillaceae</taxon>
        <taxon>Paxillus</taxon>
    </lineage>
</organism>
<dbReference type="EMBL" id="KN819380">
    <property type="protein sequence ID" value="KIJ11371.1"/>
    <property type="molecule type" value="Genomic_DNA"/>
</dbReference>
<dbReference type="Proteomes" id="UP000053647">
    <property type="component" value="Unassembled WGS sequence"/>
</dbReference>
<gene>
    <name evidence="1" type="ORF">PAXINDRAFT_84591</name>
</gene>
<evidence type="ECO:0000313" key="1">
    <source>
        <dbReference type="EMBL" id="KIJ11371.1"/>
    </source>
</evidence>
<proteinExistence type="predicted"/>
<protein>
    <submittedName>
        <fullName evidence="1">Uncharacterized protein</fullName>
    </submittedName>
</protein>
<name>A0A0C9TVM3_PAXIN</name>
<keyword evidence="2" id="KW-1185">Reference proteome</keyword>
<accession>A0A0C9TVM3</accession>
<dbReference type="AlphaFoldDB" id="A0A0C9TVM3"/>
<reference evidence="2" key="2">
    <citation type="submission" date="2015-01" db="EMBL/GenBank/DDBJ databases">
        <title>Evolutionary Origins and Diversification of the Mycorrhizal Mutualists.</title>
        <authorList>
            <consortium name="DOE Joint Genome Institute"/>
            <consortium name="Mycorrhizal Genomics Consortium"/>
            <person name="Kohler A."/>
            <person name="Kuo A."/>
            <person name="Nagy L.G."/>
            <person name="Floudas D."/>
            <person name="Copeland A."/>
            <person name="Barry K.W."/>
            <person name="Cichocki N."/>
            <person name="Veneault-Fourrey C."/>
            <person name="LaButti K."/>
            <person name="Lindquist E.A."/>
            <person name="Lipzen A."/>
            <person name="Lundell T."/>
            <person name="Morin E."/>
            <person name="Murat C."/>
            <person name="Riley R."/>
            <person name="Ohm R."/>
            <person name="Sun H."/>
            <person name="Tunlid A."/>
            <person name="Henrissat B."/>
            <person name="Grigoriev I.V."/>
            <person name="Hibbett D.S."/>
            <person name="Martin F."/>
        </authorList>
    </citation>
    <scope>NUCLEOTIDE SEQUENCE [LARGE SCALE GENOMIC DNA]</scope>
    <source>
        <strain evidence="2">ATCC 200175</strain>
    </source>
</reference>
<dbReference type="OrthoDB" id="5599163at2759"/>